<dbReference type="PANTHER" id="PTHR43163">
    <property type="entry name" value="DIPEPTIDE TRANSPORT SYSTEM PERMEASE PROTEIN DPPB-RELATED"/>
    <property type="match status" value="1"/>
</dbReference>
<dbReference type="InterPro" id="IPR035906">
    <property type="entry name" value="MetI-like_sf"/>
</dbReference>
<dbReference type="AlphaFoldDB" id="A0A4Y3HSU6"/>
<feature type="transmembrane region" description="Helical" evidence="8">
    <location>
        <begin position="113"/>
        <end position="136"/>
    </location>
</feature>
<reference evidence="10 11" key="1">
    <citation type="submission" date="2019-06" db="EMBL/GenBank/DDBJ databases">
        <title>Whole genome shotgun sequence of Vibrio inusitatus NBRC 102082.</title>
        <authorList>
            <person name="Hosoyama A."/>
            <person name="Uohara A."/>
            <person name="Ohji S."/>
            <person name="Ichikawa N."/>
        </authorList>
    </citation>
    <scope>NUCLEOTIDE SEQUENCE [LARGE SCALE GENOMIC DNA]</scope>
    <source>
        <strain evidence="10 11">NBRC 102082</strain>
    </source>
</reference>
<dbReference type="PROSITE" id="PS50928">
    <property type="entry name" value="ABC_TM1"/>
    <property type="match status" value="1"/>
</dbReference>
<dbReference type="PANTHER" id="PTHR43163:SF6">
    <property type="entry name" value="DIPEPTIDE TRANSPORT SYSTEM PERMEASE PROTEIN DPPB-RELATED"/>
    <property type="match status" value="1"/>
</dbReference>
<comment type="caution">
    <text evidence="10">The sequence shown here is derived from an EMBL/GenBank/DDBJ whole genome shotgun (WGS) entry which is preliminary data.</text>
</comment>
<evidence type="ECO:0000256" key="4">
    <source>
        <dbReference type="ARBA" id="ARBA00022692"/>
    </source>
</evidence>
<dbReference type="GO" id="GO:0055085">
    <property type="term" value="P:transmembrane transport"/>
    <property type="evidence" value="ECO:0007669"/>
    <property type="project" value="InterPro"/>
</dbReference>
<evidence type="ECO:0000313" key="11">
    <source>
        <dbReference type="Proteomes" id="UP000318717"/>
    </source>
</evidence>
<proteinExistence type="inferred from homology"/>
<evidence type="ECO:0000256" key="2">
    <source>
        <dbReference type="ARBA" id="ARBA00022448"/>
    </source>
</evidence>
<feature type="transmembrane region" description="Helical" evidence="8">
    <location>
        <begin position="399"/>
        <end position="420"/>
    </location>
</feature>
<name>A0A4Y3HSU6_9VIBR</name>
<accession>A0A4Y3HSU6</accession>
<gene>
    <name evidence="10" type="ORF">VIN01S_06240</name>
</gene>
<feature type="domain" description="ABC transmembrane type-1" evidence="9">
    <location>
        <begin position="391"/>
        <end position="576"/>
    </location>
</feature>
<dbReference type="RefSeq" id="WP_141344159.1">
    <property type="nucleotide sequence ID" value="NZ_BJLF01000002.1"/>
</dbReference>
<sequence length="578" mass="62800">MLSAVGGRISLEQAMPWVSRVFFLAFVVVLVGLMPEFAGIDPSQSILRARSGHQQLLTAEALQSIRDELQLDRSSGERLWDWLSNAMHGDLGTSWVDGSPVVDGIWHTASTSFTLMASALALTVIFCSIAFLYTILSWRRGRLASSHNSLSSVLVALPEYVIASMLILVFAIWLQWLPPYGWVEWKNLWLPSLALALPASGLLSRLLSDSLKRVLNEPWVITWLSANVSIYQITLFALKRAMSNLIPQFSMVIIGLTGGAVAVEMIFSIPGIGRLLLGATKSQDLPVLQGGLLVLLVFSIAISCIGILLQKIVLGKALSSGKLISSQSSFRFTRNKWKRLGSVSIFLFIIVFVGLATLYDPYTSQFGRLVSPSLGIPLGSDAIGRDLFARVGTGMLSTLQGGILATVLSLLVGIALGLYTRYSQGLIEITKGLPYIIVGLLVAGLTGMSPHSALIAIVVTSWAPLAAHCSSLLLEAKAQPYVHLAPTWGVRSWDMYRHYLLPYVLPPLLRHALLRLPVITLSLTSLSFIGLGVKPPEPEWGLLIAENLPYIERSPFGVIAPILGLVLLGIAVNLMFDD</sequence>
<evidence type="ECO:0000256" key="6">
    <source>
        <dbReference type="ARBA" id="ARBA00023136"/>
    </source>
</evidence>
<evidence type="ECO:0000259" key="9">
    <source>
        <dbReference type="PROSITE" id="PS50928"/>
    </source>
</evidence>
<comment type="similarity">
    <text evidence="7">Belongs to the binding-protein-dependent transport system permease family. OppBC subfamily.</text>
</comment>
<evidence type="ECO:0000256" key="1">
    <source>
        <dbReference type="ARBA" id="ARBA00004651"/>
    </source>
</evidence>
<dbReference type="Gene3D" id="1.10.3720.10">
    <property type="entry name" value="MetI-like"/>
    <property type="match status" value="1"/>
</dbReference>
<feature type="transmembrane region" description="Helical" evidence="8">
    <location>
        <begin position="340"/>
        <end position="359"/>
    </location>
</feature>
<keyword evidence="5 8" id="KW-1133">Transmembrane helix</keyword>
<evidence type="ECO:0000256" key="7">
    <source>
        <dbReference type="ARBA" id="ARBA00024202"/>
    </source>
</evidence>
<evidence type="ECO:0000256" key="5">
    <source>
        <dbReference type="ARBA" id="ARBA00022989"/>
    </source>
</evidence>
<evidence type="ECO:0000256" key="8">
    <source>
        <dbReference type="RuleBase" id="RU363032"/>
    </source>
</evidence>
<feature type="transmembrane region" description="Helical" evidence="8">
    <location>
        <begin position="245"/>
        <end position="267"/>
    </location>
</feature>
<comment type="subcellular location">
    <subcellularLocation>
        <location evidence="1 8">Cell membrane</location>
        <topology evidence="1 8">Multi-pass membrane protein</topology>
    </subcellularLocation>
</comment>
<dbReference type="EMBL" id="BJLF01000002">
    <property type="protein sequence ID" value="GEA49820.1"/>
    <property type="molecule type" value="Genomic_DNA"/>
</dbReference>
<dbReference type="SUPFAM" id="SSF161098">
    <property type="entry name" value="MetI-like"/>
    <property type="match status" value="1"/>
</dbReference>
<dbReference type="Pfam" id="PF00528">
    <property type="entry name" value="BPD_transp_1"/>
    <property type="match status" value="2"/>
</dbReference>
<evidence type="ECO:0000313" key="10">
    <source>
        <dbReference type="EMBL" id="GEA49820.1"/>
    </source>
</evidence>
<dbReference type="GO" id="GO:0005886">
    <property type="term" value="C:plasma membrane"/>
    <property type="evidence" value="ECO:0007669"/>
    <property type="project" value="UniProtKB-SubCell"/>
</dbReference>
<feature type="transmembrane region" description="Helical" evidence="8">
    <location>
        <begin position="156"/>
        <end position="176"/>
    </location>
</feature>
<protein>
    <submittedName>
        <fullName evidence="10">ABC transporter permease</fullName>
    </submittedName>
</protein>
<keyword evidence="2 8" id="KW-0813">Transport</keyword>
<dbReference type="OrthoDB" id="8480309at2"/>
<feature type="transmembrane region" description="Helical" evidence="8">
    <location>
        <begin position="512"/>
        <end position="533"/>
    </location>
</feature>
<keyword evidence="4 8" id="KW-0812">Transmembrane</keyword>
<feature type="transmembrane region" description="Helical" evidence="8">
    <location>
        <begin position="432"/>
        <end position="448"/>
    </location>
</feature>
<dbReference type="InterPro" id="IPR000515">
    <property type="entry name" value="MetI-like"/>
</dbReference>
<feature type="transmembrane region" description="Helical" evidence="8">
    <location>
        <begin position="556"/>
        <end position="576"/>
    </location>
</feature>
<feature type="transmembrane region" description="Helical" evidence="8">
    <location>
        <begin position="20"/>
        <end position="40"/>
    </location>
</feature>
<feature type="transmembrane region" description="Helical" evidence="8">
    <location>
        <begin position="287"/>
        <end position="309"/>
    </location>
</feature>
<keyword evidence="6 8" id="KW-0472">Membrane</keyword>
<keyword evidence="3" id="KW-1003">Cell membrane</keyword>
<evidence type="ECO:0000256" key="3">
    <source>
        <dbReference type="ARBA" id="ARBA00022475"/>
    </source>
</evidence>
<keyword evidence="11" id="KW-1185">Reference proteome</keyword>
<feature type="transmembrane region" description="Helical" evidence="8">
    <location>
        <begin position="219"/>
        <end position="238"/>
    </location>
</feature>
<organism evidence="10 11">
    <name type="scientific">Vibrio inusitatus NBRC 102082</name>
    <dbReference type="NCBI Taxonomy" id="1219070"/>
    <lineage>
        <taxon>Bacteria</taxon>
        <taxon>Pseudomonadati</taxon>
        <taxon>Pseudomonadota</taxon>
        <taxon>Gammaproteobacteria</taxon>
        <taxon>Vibrionales</taxon>
        <taxon>Vibrionaceae</taxon>
        <taxon>Vibrio</taxon>
    </lineage>
</organism>
<dbReference type="Proteomes" id="UP000318717">
    <property type="component" value="Unassembled WGS sequence"/>
</dbReference>